<feature type="compositionally biased region" description="Polar residues" evidence="1">
    <location>
        <begin position="310"/>
        <end position="324"/>
    </location>
</feature>
<feature type="region of interest" description="Disordered" evidence="1">
    <location>
        <begin position="424"/>
        <end position="448"/>
    </location>
</feature>
<feature type="compositionally biased region" description="Low complexity" evidence="1">
    <location>
        <begin position="489"/>
        <end position="500"/>
    </location>
</feature>
<reference evidence="2 3" key="1">
    <citation type="journal article" date="2018" name="PLoS ONE">
        <title>The draft genome of Kipferlia bialata reveals reductive genome evolution in fornicate parasites.</title>
        <authorList>
            <person name="Tanifuji G."/>
            <person name="Takabayashi S."/>
            <person name="Kume K."/>
            <person name="Takagi M."/>
            <person name="Nakayama T."/>
            <person name="Kamikawa R."/>
            <person name="Inagaki Y."/>
            <person name="Hashimoto T."/>
        </authorList>
    </citation>
    <scope>NUCLEOTIDE SEQUENCE [LARGE SCALE GENOMIC DNA]</scope>
    <source>
        <strain evidence="2">NY0173</strain>
    </source>
</reference>
<protein>
    <submittedName>
        <fullName evidence="2">Uncharacterized protein</fullName>
    </submittedName>
</protein>
<keyword evidence="3" id="KW-1185">Reference proteome</keyword>
<evidence type="ECO:0000256" key="1">
    <source>
        <dbReference type="SAM" id="MobiDB-lite"/>
    </source>
</evidence>
<dbReference type="AlphaFoldDB" id="A0A9K3GLP5"/>
<accession>A0A9K3GLP5</accession>
<dbReference type="Proteomes" id="UP000265618">
    <property type="component" value="Unassembled WGS sequence"/>
</dbReference>
<organism evidence="2 3">
    <name type="scientific">Kipferlia bialata</name>
    <dbReference type="NCBI Taxonomy" id="797122"/>
    <lineage>
        <taxon>Eukaryota</taxon>
        <taxon>Metamonada</taxon>
        <taxon>Carpediemonas-like organisms</taxon>
        <taxon>Kipferlia</taxon>
    </lineage>
</organism>
<sequence>GVLGDFQLTPDNETSYLSRNVQDQGLSHEGIEVEQARLMPGLVFPPTTLRGDQSDLLEPLELAAQPVVASVLDYLDGTLPDVVLDLCVIPAVIGRLHFSEEVAKGFPKDTPRPAKSINGGGLTEVDRFNVGDIPRAANTRPMQADVWTHFMGREQPARDLKGRLRQGKRLNQGIASMLNDDLPGPQARRGLFCHYLSVLGMCHSFERERERDGKDKGTSEYETASLSYLFERMADLDLLIADGVALSLDENDYGCVFARAAVEDMGAKTTQQKSRNRSRRRTSILEINNQRMGGIAMAPIEEAPSAPATGRSTGRSLNSSRRPSVFNLPSLSEIGAHNGVNSGMNSAGSMVGSVAGGLGGLGGFGDTPTADGKPQARGHRLHNRLNKDKRALVMQAEMSHLMLPNMSRAQDLMADYTDIVVPPLASARGQGPGEPGATPRGMPARSFLPAMNRGSTVFTPRDMQQHRMLDDMQMYDQVVEVSESDEASHSQSQSQSVAHEGGPDRDRPSIVPSLILNAPAGGAASKSKRRNSLISARFSMASFATGPETGPQ</sequence>
<feature type="region of interest" description="Disordered" evidence="1">
    <location>
        <begin position="481"/>
        <end position="529"/>
    </location>
</feature>
<feature type="non-terminal residue" evidence="2">
    <location>
        <position position="1"/>
    </location>
</feature>
<comment type="caution">
    <text evidence="2">The sequence shown here is derived from an EMBL/GenBank/DDBJ whole genome shotgun (WGS) entry which is preliminary data.</text>
</comment>
<gene>
    <name evidence="2" type="ORF">KIPB_010596</name>
</gene>
<name>A0A9K3GLP5_9EUKA</name>
<feature type="non-terminal residue" evidence="2">
    <location>
        <position position="552"/>
    </location>
</feature>
<feature type="region of interest" description="Disordered" evidence="1">
    <location>
        <begin position="303"/>
        <end position="324"/>
    </location>
</feature>
<proteinExistence type="predicted"/>
<evidence type="ECO:0000313" key="2">
    <source>
        <dbReference type="EMBL" id="GIQ88364.1"/>
    </source>
</evidence>
<evidence type="ECO:0000313" key="3">
    <source>
        <dbReference type="Proteomes" id="UP000265618"/>
    </source>
</evidence>
<dbReference type="EMBL" id="BDIP01004003">
    <property type="protein sequence ID" value="GIQ88364.1"/>
    <property type="molecule type" value="Genomic_DNA"/>
</dbReference>
<feature type="region of interest" description="Disordered" evidence="1">
    <location>
        <begin position="366"/>
        <end position="385"/>
    </location>
</feature>